<protein>
    <submittedName>
        <fullName evidence="1">Uncharacterized protein</fullName>
    </submittedName>
</protein>
<dbReference type="AlphaFoldDB" id="A0AAV7T2Y5"/>
<proteinExistence type="predicted"/>
<evidence type="ECO:0000313" key="2">
    <source>
        <dbReference type="Proteomes" id="UP001066276"/>
    </source>
</evidence>
<dbReference type="EMBL" id="JANPWB010000007">
    <property type="protein sequence ID" value="KAJ1170773.1"/>
    <property type="molecule type" value="Genomic_DNA"/>
</dbReference>
<dbReference type="Proteomes" id="UP001066276">
    <property type="component" value="Chromosome 4_1"/>
</dbReference>
<organism evidence="1 2">
    <name type="scientific">Pleurodeles waltl</name>
    <name type="common">Iberian ribbed newt</name>
    <dbReference type="NCBI Taxonomy" id="8319"/>
    <lineage>
        <taxon>Eukaryota</taxon>
        <taxon>Metazoa</taxon>
        <taxon>Chordata</taxon>
        <taxon>Craniata</taxon>
        <taxon>Vertebrata</taxon>
        <taxon>Euteleostomi</taxon>
        <taxon>Amphibia</taxon>
        <taxon>Batrachia</taxon>
        <taxon>Caudata</taxon>
        <taxon>Salamandroidea</taxon>
        <taxon>Salamandridae</taxon>
        <taxon>Pleurodelinae</taxon>
        <taxon>Pleurodeles</taxon>
    </lineage>
</organism>
<gene>
    <name evidence="1" type="ORF">NDU88_002645</name>
</gene>
<keyword evidence="2" id="KW-1185">Reference proteome</keyword>
<reference evidence="1" key="1">
    <citation type="journal article" date="2022" name="bioRxiv">
        <title>Sequencing and chromosome-scale assembly of the giantPleurodeles waltlgenome.</title>
        <authorList>
            <person name="Brown T."/>
            <person name="Elewa A."/>
            <person name="Iarovenko S."/>
            <person name="Subramanian E."/>
            <person name="Araus A.J."/>
            <person name="Petzold A."/>
            <person name="Susuki M."/>
            <person name="Suzuki K.-i.T."/>
            <person name="Hayashi T."/>
            <person name="Toyoda A."/>
            <person name="Oliveira C."/>
            <person name="Osipova E."/>
            <person name="Leigh N.D."/>
            <person name="Simon A."/>
            <person name="Yun M.H."/>
        </authorList>
    </citation>
    <scope>NUCLEOTIDE SEQUENCE</scope>
    <source>
        <strain evidence="1">20211129_DDA</strain>
        <tissue evidence="1">Liver</tissue>
    </source>
</reference>
<evidence type="ECO:0000313" key="1">
    <source>
        <dbReference type="EMBL" id="KAJ1170773.1"/>
    </source>
</evidence>
<accession>A0AAV7T2Y5</accession>
<comment type="caution">
    <text evidence="1">The sequence shown here is derived from an EMBL/GenBank/DDBJ whole genome shotgun (WGS) entry which is preliminary data.</text>
</comment>
<name>A0AAV7T2Y5_PLEWA</name>
<sequence>MMRYPGPDHRLFQAGTPHKLRAATTAVKERHPLEVVSAHPLAPPQEPVVTESDIFYTTLGSPCASLLKT</sequence>